<dbReference type="EMBL" id="JAUIZM010000001">
    <property type="protein sequence ID" value="KAK1403864.1"/>
    <property type="molecule type" value="Genomic_DNA"/>
</dbReference>
<dbReference type="AlphaFoldDB" id="A0AAD8NBP8"/>
<evidence type="ECO:0000256" key="6">
    <source>
        <dbReference type="ARBA" id="ARBA00037909"/>
    </source>
</evidence>
<dbReference type="PRINTS" id="PR00682">
    <property type="entry name" value="IPNSYNTHASE"/>
</dbReference>
<comment type="catalytic activity">
    <reaction evidence="8">
        <text>gibberellin A12 + 2 2-oxoglutarate + 3 O2 + H(+) = gibberellin A9 + 2 succinate + 3 CO2 + 2 H2O</text>
        <dbReference type="Rhea" id="RHEA:60772"/>
        <dbReference type="ChEBI" id="CHEBI:15377"/>
        <dbReference type="ChEBI" id="CHEBI:15378"/>
        <dbReference type="ChEBI" id="CHEBI:15379"/>
        <dbReference type="ChEBI" id="CHEBI:16526"/>
        <dbReference type="ChEBI" id="CHEBI:16810"/>
        <dbReference type="ChEBI" id="CHEBI:30031"/>
        <dbReference type="ChEBI" id="CHEBI:58627"/>
        <dbReference type="ChEBI" id="CHEBI:73255"/>
    </reaction>
    <physiologicalReaction direction="left-to-right" evidence="8">
        <dbReference type="Rhea" id="RHEA:60773"/>
    </physiologicalReaction>
</comment>
<keyword evidence="3 9" id="KW-0479">Metal-binding</keyword>
<organism evidence="11 12">
    <name type="scientific">Heracleum sosnowskyi</name>
    <dbReference type="NCBI Taxonomy" id="360622"/>
    <lineage>
        <taxon>Eukaryota</taxon>
        <taxon>Viridiplantae</taxon>
        <taxon>Streptophyta</taxon>
        <taxon>Embryophyta</taxon>
        <taxon>Tracheophyta</taxon>
        <taxon>Spermatophyta</taxon>
        <taxon>Magnoliopsida</taxon>
        <taxon>eudicotyledons</taxon>
        <taxon>Gunneridae</taxon>
        <taxon>Pentapetalae</taxon>
        <taxon>asterids</taxon>
        <taxon>campanulids</taxon>
        <taxon>Apiales</taxon>
        <taxon>Apiaceae</taxon>
        <taxon>Apioideae</taxon>
        <taxon>apioid superclade</taxon>
        <taxon>Tordylieae</taxon>
        <taxon>Tordyliinae</taxon>
        <taxon>Heracleum</taxon>
    </lineage>
</organism>
<gene>
    <name evidence="11" type="ORF">POM88_003469</name>
</gene>
<keyword evidence="5 9" id="KW-0408">Iron</keyword>
<dbReference type="PROSITE" id="PS51471">
    <property type="entry name" value="FE2OG_OXY"/>
    <property type="match status" value="1"/>
</dbReference>
<comment type="pathway">
    <text evidence="2">Hormone biosynthesis.</text>
</comment>
<evidence type="ECO:0000313" key="12">
    <source>
        <dbReference type="Proteomes" id="UP001237642"/>
    </source>
</evidence>
<dbReference type="InterPro" id="IPR026992">
    <property type="entry name" value="DIOX_N"/>
</dbReference>
<dbReference type="GO" id="GO:0045544">
    <property type="term" value="F:gibberellin 20-oxidase activity"/>
    <property type="evidence" value="ECO:0007669"/>
    <property type="project" value="UniProtKB-ARBA"/>
</dbReference>
<dbReference type="Gene3D" id="2.60.120.330">
    <property type="entry name" value="B-lactam Antibiotic, Isopenicillin N Synthase, Chain"/>
    <property type="match status" value="1"/>
</dbReference>
<dbReference type="PANTHER" id="PTHR47990">
    <property type="entry name" value="2-OXOGLUTARATE (2OG) AND FE(II)-DEPENDENT OXYGENASE SUPERFAMILY PROTEIN-RELATED"/>
    <property type="match status" value="1"/>
</dbReference>
<comment type="caution">
    <text evidence="11">The sequence shown here is derived from an EMBL/GenBank/DDBJ whole genome shotgun (WGS) entry which is preliminary data.</text>
</comment>
<keyword evidence="12" id="KW-1185">Reference proteome</keyword>
<name>A0AAD8NBP8_9APIA</name>
<dbReference type="Pfam" id="PF14226">
    <property type="entry name" value="DIOX_N"/>
    <property type="match status" value="1"/>
</dbReference>
<dbReference type="Proteomes" id="UP001237642">
    <property type="component" value="Unassembled WGS sequence"/>
</dbReference>
<evidence type="ECO:0000256" key="8">
    <source>
        <dbReference type="ARBA" id="ARBA00050508"/>
    </source>
</evidence>
<dbReference type="InterPro" id="IPR027443">
    <property type="entry name" value="IPNS-like_sf"/>
</dbReference>
<comment type="similarity">
    <text evidence="7">Belongs to the iron/ascorbate-dependent oxidoreductase family. GA20OX subfamily.</text>
</comment>
<evidence type="ECO:0000259" key="10">
    <source>
        <dbReference type="PROSITE" id="PS51471"/>
    </source>
</evidence>
<dbReference type="SUPFAM" id="SSF51197">
    <property type="entry name" value="Clavaminate synthase-like"/>
    <property type="match status" value="1"/>
</dbReference>
<accession>A0AAD8NBP8</accession>
<feature type="domain" description="Fe2OG dioxygenase" evidence="10">
    <location>
        <begin position="207"/>
        <end position="306"/>
    </location>
</feature>
<evidence type="ECO:0000256" key="7">
    <source>
        <dbReference type="ARBA" id="ARBA00043997"/>
    </source>
</evidence>
<comment type="pathway">
    <text evidence="6">Plant hormone biosynthesis; gibberellin biosynthesis.</text>
</comment>
<dbReference type="InterPro" id="IPR050231">
    <property type="entry name" value="Iron_ascorbate_oxido_reductase"/>
</dbReference>
<dbReference type="InterPro" id="IPR005123">
    <property type="entry name" value="Oxoglu/Fe-dep_dioxygenase_dom"/>
</dbReference>
<dbReference type="FunFam" id="2.60.120.330:FF:000003">
    <property type="entry name" value="Gibberellin 20 oxidase 2"/>
    <property type="match status" value="1"/>
</dbReference>
<evidence type="ECO:0000256" key="2">
    <source>
        <dbReference type="ARBA" id="ARBA00004972"/>
    </source>
</evidence>
<evidence type="ECO:0000256" key="4">
    <source>
        <dbReference type="ARBA" id="ARBA00023002"/>
    </source>
</evidence>
<reference evidence="11" key="2">
    <citation type="submission" date="2023-05" db="EMBL/GenBank/DDBJ databases">
        <authorList>
            <person name="Schelkunov M.I."/>
        </authorList>
    </citation>
    <scope>NUCLEOTIDE SEQUENCE</scope>
    <source>
        <strain evidence="11">Hsosn_3</strain>
        <tissue evidence="11">Leaf</tissue>
    </source>
</reference>
<protein>
    <submittedName>
        <fullName evidence="11">Gibberellin 20-oxidase</fullName>
    </submittedName>
</protein>
<dbReference type="InterPro" id="IPR044861">
    <property type="entry name" value="IPNS-like_FE2OG_OXY"/>
</dbReference>
<sequence length="377" mass="42872">MDSSSSTLLCNPSFFQTKQNILPSQFIWPKDDVVNESYEELNEPLIDLAGFFSGNTGETIKAAELLHTACINHGFFQVTNHGVDEWVVSAAHREADALFKLRNDKKMSLKRKAGSIWGYSGAHSDRYSSKLPWKETFSFRYDYGSSATNTMVHEYFTSVIGTEFEEAGIVYQWYCVAMEKLSLAIFELLAISLGVEQQHFKKFFEDGTSIMRCNYYPRCNEPGLTLGTGPHTDPTALTILHQDQVGGLQVFASNKWQSVRPRQDAFVVNIGDTFKALTNGIYKSCMHRAVVNKEQERKSLVYFVCPRDDKIVRAVEDLVDKEYGTRMYPDFTWSDLFTFTQSHYRADNSTLVSFFSWLLPDPTTSNQSSLKLPSLIN</sequence>
<proteinExistence type="inferred from homology"/>
<dbReference type="Pfam" id="PF03171">
    <property type="entry name" value="2OG-FeII_Oxy"/>
    <property type="match status" value="1"/>
</dbReference>
<comment type="cofactor">
    <cofactor evidence="1">
        <name>L-ascorbate</name>
        <dbReference type="ChEBI" id="CHEBI:38290"/>
    </cofactor>
</comment>
<evidence type="ECO:0000256" key="9">
    <source>
        <dbReference type="RuleBase" id="RU003682"/>
    </source>
</evidence>
<dbReference type="GO" id="GO:0046872">
    <property type="term" value="F:metal ion binding"/>
    <property type="evidence" value="ECO:0007669"/>
    <property type="project" value="UniProtKB-KW"/>
</dbReference>
<evidence type="ECO:0000313" key="11">
    <source>
        <dbReference type="EMBL" id="KAK1403864.1"/>
    </source>
</evidence>
<dbReference type="GO" id="GO:0009686">
    <property type="term" value="P:gibberellin biosynthetic process"/>
    <property type="evidence" value="ECO:0007669"/>
    <property type="project" value="UniProtKB-ARBA"/>
</dbReference>
<evidence type="ECO:0000256" key="3">
    <source>
        <dbReference type="ARBA" id="ARBA00022723"/>
    </source>
</evidence>
<keyword evidence="4 9" id="KW-0560">Oxidoreductase</keyword>
<reference evidence="11" key="1">
    <citation type="submission" date="2023-02" db="EMBL/GenBank/DDBJ databases">
        <title>Genome of toxic invasive species Heracleum sosnowskyi carries increased number of genes despite the absence of recent whole-genome duplications.</title>
        <authorList>
            <person name="Schelkunov M."/>
            <person name="Shtratnikova V."/>
            <person name="Makarenko M."/>
            <person name="Klepikova A."/>
            <person name="Omelchenko D."/>
            <person name="Novikova G."/>
            <person name="Obukhova E."/>
            <person name="Bogdanov V."/>
            <person name="Penin A."/>
            <person name="Logacheva M."/>
        </authorList>
    </citation>
    <scope>NUCLEOTIDE SEQUENCE</scope>
    <source>
        <strain evidence="11">Hsosn_3</strain>
        <tissue evidence="11">Leaf</tissue>
    </source>
</reference>
<evidence type="ECO:0000256" key="1">
    <source>
        <dbReference type="ARBA" id="ARBA00001961"/>
    </source>
</evidence>
<evidence type="ECO:0000256" key="5">
    <source>
        <dbReference type="ARBA" id="ARBA00023004"/>
    </source>
</evidence>